<reference evidence="2" key="2">
    <citation type="submission" date="2020-09" db="EMBL/GenBank/DDBJ databases">
        <authorList>
            <person name="Sun Q."/>
            <person name="Zhou Y."/>
        </authorList>
    </citation>
    <scope>NUCLEOTIDE SEQUENCE</scope>
    <source>
        <strain evidence="2">CGMCC 4.7201</strain>
    </source>
</reference>
<evidence type="ECO:0000313" key="2">
    <source>
        <dbReference type="EMBL" id="GGO80703.1"/>
    </source>
</evidence>
<feature type="region of interest" description="Disordered" evidence="1">
    <location>
        <begin position="39"/>
        <end position="59"/>
    </location>
</feature>
<protein>
    <submittedName>
        <fullName evidence="2">Uncharacterized protein</fullName>
    </submittedName>
</protein>
<keyword evidence="3" id="KW-1185">Reference proteome</keyword>
<comment type="caution">
    <text evidence="2">The sequence shown here is derived from an EMBL/GenBank/DDBJ whole genome shotgun (WGS) entry which is preliminary data.</text>
</comment>
<accession>A0A917ZCE9</accession>
<evidence type="ECO:0000313" key="3">
    <source>
        <dbReference type="Proteomes" id="UP000641932"/>
    </source>
</evidence>
<reference evidence="2" key="1">
    <citation type="journal article" date="2014" name="Int. J. Syst. Evol. Microbiol.">
        <title>Complete genome sequence of Corynebacterium casei LMG S-19264T (=DSM 44701T), isolated from a smear-ripened cheese.</title>
        <authorList>
            <consortium name="US DOE Joint Genome Institute (JGI-PGF)"/>
            <person name="Walter F."/>
            <person name="Albersmeier A."/>
            <person name="Kalinowski J."/>
            <person name="Ruckert C."/>
        </authorList>
    </citation>
    <scope>NUCLEOTIDE SEQUENCE</scope>
    <source>
        <strain evidence="2">CGMCC 4.7201</strain>
    </source>
</reference>
<evidence type="ECO:0000256" key="1">
    <source>
        <dbReference type="SAM" id="MobiDB-lite"/>
    </source>
</evidence>
<dbReference type="EMBL" id="BMMS01000001">
    <property type="protein sequence ID" value="GGO80703.1"/>
    <property type="molecule type" value="Genomic_DNA"/>
</dbReference>
<gene>
    <name evidence="2" type="ORF">GCM10012280_03240</name>
</gene>
<dbReference type="AlphaFoldDB" id="A0A917ZCE9"/>
<name>A0A917ZCE9_9ACTN</name>
<dbReference type="Proteomes" id="UP000641932">
    <property type="component" value="Unassembled WGS sequence"/>
</dbReference>
<organism evidence="2 3">
    <name type="scientific">Wenjunlia tyrosinilytica</name>
    <dbReference type="NCBI Taxonomy" id="1544741"/>
    <lineage>
        <taxon>Bacteria</taxon>
        <taxon>Bacillati</taxon>
        <taxon>Actinomycetota</taxon>
        <taxon>Actinomycetes</taxon>
        <taxon>Kitasatosporales</taxon>
        <taxon>Streptomycetaceae</taxon>
        <taxon>Wenjunlia</taxon>
    </lineage>
</organism>
<sequence>MTVAAVTGVGRPTEAEVFCEDMALDSYVGSAAADNGVMSAWPDSAAKESASTTDPRRGS</sequence>
<proteinExistence type="predicted"/>